<dbReference type="KEGG" id="egr:104441708"/>
<evidence type="ECO:0000313" key="7">
    <source>
        <dbReference type="EMBL" id="KCW77466.1"/>
    </source>
</evidence>
<dbReference type="AlphaFoldDB" id="A0A059CH46"/>
<feature type="transmembrane region" description="Helical" evidence="5">
    <location>
        <begin position="39"/>
        <end position="62"/>
    </location>
</feature>
<dbReference type="Gene3D" id="2.60.40.1820">
    <property type="match status" value="1"/>
</dbReference>
<dbReference type="PANTHER" id="PTHR31234">
    <property type="entry name" value="LATE EMBRYOGENESIS ABUNDANT (LEA) HYDROXYPROLINE-RICH GLYCOPROTEIN FAMILY"/>
    <property type="match status" value="1"/>
</dbReference>
<sequence>MPEKEQARPLAPATYIARSDEDEAMSAHFTLRRPRYLKCCGVTAALFLILAVVALVLFFTVFHVKDPIVRMTRVQIPQLAQLVANRTALSGGANIIAVAEVSVKNPNVASFRYGNSTTRIDYGGEVVGEGRIPAGKAPARRTQRLNVTVEVSPAKILVAPRLGDDVAAGILKMESYTKIDGRVKILRIIRKRVVVTLNCNITYTINTSAIQEDCRSHVSF</sequence>
<dbReference type="SUPFAM" id="SSF117070">
    <property type="entry name" value="LEA14-like"/>
    <property type="match status" value="1"/>
</dbReference>
<dbReference type="eggNOG" id="ENOG502RY6E">
    <property type="taxonomic scope" value="Eukaryota"/>
</dbReference>
<evidence type="ECO:0000256" key="4">
    <source>
        <dbReference type="ARBA" id="ARBA00023136"/>
    </source>
</evidence>
<protein>
    <recommendedName>
        <fullName evidence="6">Late embryogenesis abundant protein LEA-2 subgroup domain-containing protein</fullName>
    </recommendedName>
</protein>
<name>A0A059CH46_EUCGR</name>
<dbReference type="GO" id="GO:0016020">
    <property type="term" value="C:membrane"/>
    <property type="evidence" value="ECO:0007669"/>
    <property type="project" value="UniProtKB-SubCell"/>
</dbReference>
<evidence type="ECO:0000259" key="6">
    <source>
        <dbReference type="Pfam" id="PF03168"/>
    </source>
</evidence>
<dbReference type="PANTHER" id="PTHR31234:SF65">
    <property type="entry name" value="LATE EMBRYOGENESIS ABUNDANT PROTEIN, LEA_2 SUBGROUP"/>
    <property type="match status" value="1"/>
</dbReference>
<dbReference type="InterPro" id="IPR044839">
    <property type="entry name" value="NDR1-like"/>
</dbReference>
<keyword evidence="3 5" id="KW-1133">Transmembrane helix</keyword>
<dbReference type="InterPro" id="IPR004864">
    <property type="entry name" value="LEA_2"/>
</dbReference>
<proteinExistence type="predicted"/>
<gene>
    <name evidence="7" type="ORF">EUGRSUZ_D01803</name>
</gene>
<organism evidence="7">
    <name type="scientific">Eucalyptus grandis</name>
    <name type="common">Flooded gum</name>
    <dbReference type="NCBI Taxonomy" id="71139"/>
    <lineage>
        <taxon>Eukaryota</taxon>
        <taxon>Viridiplantae</taxon>
        <taxon>Streptophyta</taxon>
        <taxon>Embryophyta</taxon>
        <taxon>Tracheophyta</taxon>
        <taxon>Spermatophyta</taxon>
        <taxon>Magnoliopsida</taxon>
        <taxon>eudicotyledons</taxon>
        <taxon>Gunneridae</taxon>
        <taxon>Pentapetalae</taxon>
        <taxon>rosids</taxon>
        <taxon>malvids</taxon>
        <taxon>Myrtales</taxon>
        <taxon>Myrtaceae</taxon>
        <taxon>Myrtoideae</taxon>
        <taxon>Eucalypteae</taxon>
        <taxon>Eucalyptus</taxon>
    </lineage>
</organism>
<evidence type="ECO:0000256" key="5">
    <source>
        <dbReference type="SAM" id="Phobius"/>
    </source>
</evidence>
<evidence type="ECO:0000256" key="2">
    <source>
        <dbReference type="ARBA" id="ARBA00022692"/>
    </source>
</evidence>
<dbReference type="Gramene" id="KCW77466">
    <property type="protein sequence ID" value="KCW77466"/>
    <property type="gene ID" value="EUGRSUZ_D01803"/>
</dbReference>
<keyword evidence="4 5" id="KW-0472">Membrane</keyword>
<dbReference type="GO" id="GO:0098542">
    <property type="term" value="P:defense response to other organism"/>
    <property type="evidence" value="ECO:0007669"/>
    <property type="project" value="InterPro"/>
</dbReference>
<dbReference type="Pfam" id="PF03168">
    <property type="entry name" value="LEA_2"/>
    <property type="match status" value="1"/>
</dbReference>
<evidence type="ECO:0000256" key="3">
    <source>
        <dbReference type="ARBA" id="ARBA00022989"/>
    </source>
</evidence>
<dbReference type="OrthoDB" id="764273at2759"/>
<dbReference type="STRING" id="71139.A0A059CH46"/>
<dbReference type="EMBL" id="KK198756">
    <property type="protein sequence ID" value="KCW77466.1"/>
    <property type="molecule type" value="Genomic_DNA"/>
</dbReference>
<dbReference type="InParanoid" id="A0A059CH46"/>
<dbReference type="OMA" id="PIIEMNG"/>
<feature type="domain" description="Late embryogenesis abundant protein LEA-2 subgroup" evidence="6">
    <location>
        <begin position="101"/>
        <end position="200"/>
    </location>
</feature>
<accession>A0A059CH46</accession>
<keyword evidence="2 5" id="KW-0812">Transmembrane</keyword>
<comment type="subcellular location">
    <subcellularLocation>
        <location evidence="1">Membrane</location>
        <topology evidence="1">Single-pass membrane protein</topology>
    </subcellularLocation>
</comment>
<evidence type="ECO:0000256" key="1">
    <source>
        <dbReference type="ARBA" id="ARBA00004167"/>
    </source>
</evidence>
<reference evidence="7" key="1">
    <citation type="submission" date="2013-07" db="EMBL/GenBank/DDBJ databases">
        <title>The genome of Eucalyptus grandis.</title>
        <authorList>
            <person name="Schmutz J."/>
            <person name="Hayes R."/>
            <person name="Myburg A."/>
            <person name="Tuskan G."/>
            <person name="Grattapaglia D."/>
            <person name="Rokhsar D.S."/>
        </authorList>
    </citation>
    <scope>NUCLEOTIDE SEQUENCE</scope>
    <source>
        <tissue evidence="7">Leaf extractions</tissue>
    </source>
</reference>